<dbReference type="Proteomes" id="UP000198318">
    <property type="component" value="Unassembled WGS sequence"/>
</dbReference>
<proteinExistence type="inferred from homology"/>
<evidence type="ECO:0000313" key="5">
    <source>
        <dbReference type="Proteomes" id="UP000198318"/>
    </source>
</evidence>
<accession>A0A239CKD7</accession>
<dbReference type="InterPro" id="IPR000415">
    <property type="entry name" value="Nitroreductase-like"/>
</dbReference>
<dbReference type="PANTHER" id="PTHR43673:SF10">
    <property type="entry name" value="NADH DEHYDROGENASE_NAD(P)H NITROREDUCTASE XCC3605-RELATED"/>
    <property type="match status" value="1"/>
</dbReference>
<name>A0A239CKD7_9ACTN</name>
<dbReference type="InterPro" id="IPR029479">
    <property type="entry name" value="Nitroreductase"/>
</dbReference>
<dbReference type="CDD" id="cd02062">
    <property type="entry name" value="Nitro_FMN_reductase"/>
    <property type="match status" value="1"/>
</dbReference>
<dbReference type="SUPFAM" id="SSF55469">
    <property type="entry name" value="FMN-dependent nitroreductase-like"/>
    <property type="match status" value="1"/>
</dbReference>
<protein>
    <submittedName>
        <fullName evidence="4">Nitroreductase</fullName>
    </submittedName>
</protein>
<dbReference type="OrthoDB" id="9809288at2"/>
<evidence type="ECO:0000259" key="3">
    <source>
        <dbReference type="Pfam" id="PF00881"/>
    </source>
</evidence>
<sequence length="199" mass="22509">MEFDEVLARRRMVRRYRPDPVPPDTVEKIARTIRRAPSAGFSQGHRLVVVTERAARERVAELAEESLYPEKWLSVAPVLMVLGVREDDYHDRYTRPDKLIDGKELEWPAPYWWVDSGAFLMLVQLAAINEGLATGFATVRRTAALKELLGLPDDVAVVGVVTIGHPREDAVPPADTARLRSMARPFGDLVRRESWADPR</sequence>
<evidence type="ECO:0000256" key="1">
    <source>
        <dbReference type="ARBA" id="ARBA00007118"/>
    </source>
</evidence>
<dbReference type="Pfam" id="PF00881">
    <property type="entry name" value="Nitroreductase"/>
    <property type="match status" value="1"/>
</dbReference>
<comment type="similarity">
    <text evidence="1">Belongs to the nitroreductase family.</text>
</comment>
<feature type="domain" description="Nitroreductase" evidence="3">
    <location>
        <begin position="8"/>
        <end position="165"/>
    </location>
</feature>
<keyword evidence="2" id="KW-0560">Oxidoreductase</keyword>
<reference evidence="4 5" key="1">
    <citation type="submission" date="2017-06" db="EMBL/GenBank/DDBJ databases">
        <authorList>
            <person name="Kim H.J."/>
            <person name="Triplett B.A."/>
        </authorList>
    </citation>
    <scope>NUCLEOTIDE SEQUENCE [LARGE SCALE GENOMIC DNA]</scope>
    <source>
        <strain evidence="4 5">DSM 44715</strain>
    </source>
</reference>
<dbReference type="Gene3D" id="3.40.109.10">
    <property type="entry name" value="NADH Oxidase"/>
    <property type="match status" value="1"/>
</dbReference>
<keyword evidence="5" id="KW-1185">Reference proteome</keyword>
<dbReference type="GO" id="GO:0016491">
    <property type="term" value="F:oxidoreductase activity"/>
    <property type="evidence" value="ECO:0007669"/>
    <property type="project" value="UniProtKB-KW"/>
</dbReference>
<evidence type="ECO:0000313" key="4">
    <source>
        <dbReference type="EMBL" id="SNS20148.1"/>
    </source>
</evidence>
<gene>
    <name evidence="4" type="ORF">SAMN05443665_1001456</name>
</gene>
<dbReference type="RefSeq" id="WP_089324161.1">
    <property type="nucleotide sequence ID" value="NZ_FZOR01000001.1"/>
</dbReference>
<dbReference type="PANTHER" id="PTHR43673">
    <property type="entry name" value="NAD(P)H NITROREDUCTASE YDGI-RELATED"/>
    <property type="match status" value="1"/>
</dbReference>
<dbReference type="AlphaFoldDB" id="A0A239CKD7"/>
<organism evidence="4 5">
    <name type="scientific">Actinomadura meyerae</name>
    <dbReference type="NCBI Taxonomy" id="240840"/>
    <lineage>
        <taxon>Bacteria</taxon>
        <taxon>Bacillati</taxon>
        <taxon>Actinomycetota</taxon>
        <taxon>Actinomycetes</taxon>
        <taxon>Streptosporangiales</taxon>
        <taxon>Thermomonosporaceae</taxon>
        <taxon>Actinomadura</taxon>
    </lineage>
</organism>
<evidence type="ECO:0000256" key="2">
    <source>
        <dbReference type="ARBA" id="ARBA00023002"/>
    </source>
</evidence>
<dbReference type="EMBL" id="FZOR01000001">
    <property type="protein sequence ID" value="SNS20148.1"/>
    <property type="molecule type" value="Genomic_DNA"/>
</dbReference>